<feature type="compositionally biased region" description="Low complexity" evidence="1">
    <location>
        <begin position="666"/>
        <end position="682"/>
    </location>
</feature>
<evidence type="ECO:0000313" key="3">
    <source>
        <dbReference type="EMBL" id="CAE6531519.1"/>
    </source>
</evidence>
<dbReference type="CDD" id="cd00167">
    <property type="entry name" value="SANT"/>
    <property type="match status" value="1"/>
</dbReference>
<feature type="compositionally biased region" description="Pro residues" evidence="1">
    <location>
        <begin position="449"/>
        <end position="461"/>
    </location>
</feature>
<gene>
    <name evidence="3" type="ORF">RDB_LOCUS179362</name>
</gene>
<feature type="region of interest" description="Disordered" evidence="1">
    <location>
        <begin position="431"/>
        <end position="510"/>
    </location>
</feature>
<comment type="caution">
    <text evidence="3">The sequence shown here is derived from an EMBL/GenBank/DDBJ whole genome shotgun (WGS) entry which is preliminary data.</text>
</comment>
<proteinExistence type="predicted"/>
<dbReference type="GO" id="GO:0001156">
    <property type="term" value="F:TFIIIC-class transcription factor complex binding"/>
    <property type="evidence" value="ECO:0007669"/>
    <property type="project" value="TreeGrafter"/>
</dbReference>
<feature type="compositionally biased region" description="Basic and acidic residues" evidence="1">
    <location>
        <begin position="360"/>
        <end position="378"/>
    </location>
</feature>
<organism evidence="3 4">
    <name type="scientific">Rhizoctonia solani</name>
    <dbReference type="NCBI Taxonomy" id="456999"/>
    <lineage>
        <taxon>Eukaryota</taxon>
        <taxon>Fungi</taxon>
        <taxon>Dikarya</taxon>
        <taxon>Basidiomycota</taxon>
        <taxon>Agaricomycotina</taxon>
        <taxon>Agaricomycetes</taxon>
        <taxon>Cantharellales</taxon>
        <taxon>Ceratobasidiaceae</taxon>
        <taxon>Rhizoctonia</taxon>
    </lineage>
</organism>
<dbReference type="SMART" id="SM00717">
    <property type="entry name" value="SANT"/>
    <property type="match status" value="1"/>
</dbReference>
<feature type="compositionally biased region" description="Polar residues" evidence="1">
    <location>
        <begin position="34"/>
        <end position="58"/>
    </location>
</feature>
<dbReference type="SUPFAM" id="SSF46689">
    <property type="entry name" value="Homeodomain-like"/>
    <property type="match status" value="1"/>
</dbReference>
<feature type="compositionally biased region" description="Polar residues" evidence="1">
    <location>
        <begin position="325"/>
        <end position="334"/>
    </location>
</feature>
<dbReference type="PANTHER" id="PTHR22929:SF0">
    <property type="entry name" value="TRANSCRIPTION FACTOR TFIIIB COMPONENT B'' HOMOLOG"/>
    <property type="match status" value="1"/>
</dbReference>
<evidence type="ECO:0000259" key="2">
    <source>
        <dbReference type="PROSITE" id="PS51293"/>
    </source>
</evidence>
<accession>A0A8H3HSC3</accession>
<evidence type="ECO:0000256" key="1">
    <source>
        <dbReference type="SAM" id="MobiDB-lite"/>
    </source>
</evidence>
<dbReference type="InterPro" id="IPR009057">
    <property type="entry name" value="Homeodomain-like_sf"/>
</dbReference>
<feature type="compositionally biased region" description="Polar residues" evidence="1">
    <location>
        <begin position="160"/>
        <end position="178"/>
    </location>
</feature>
<feature type="domain" description="SANT" evidence="2">
    <location>
        <begin position="565"/>
        <end position="615"/>
    </location>
</feature>
<sequence>MAGGHASSRVESGSMKFRPGVSIRRPNVPPSPARPTSSGSVLPSTPSKQQRQTVQVTPNHDRLAGSSDTEGGPSRGTIPFVMTRTGPPGISITPGISRVQSRAFQPPRSVDTAHSSLATQLAGSSIIPTPPTRPTGVGSDVDGITYRNGENPPTSSSTSGDHSVSLGNLCPTDQSASILTPPPTQLQPPRQAPENSHPILIQPGPSQINSTIGLPTPPATQLAANFPLDPAILEFANFSQEDEPLPLGIPQLVVEPAQELDPAPIPLGMDHMPPPPPLPTGTEPLSNVENAENTAALETLKNSKRGRRVSVKEPNPRKRRKTPKSQDAATQGQEQDAEVEQSETKPRRKRSSQKKGRKATTMEEKIEALEQEAAKAAEAEDDEPLDPTTATMASLCDSDITTGRLSSKYLEKGIAYVKHVEERRQRIMERTTERLRKLRQSGLDVDQPSAPPTKKPEPTPALPEADAEVDEDGNPIAGPSRRRELGASLSPSPEREPRPPEETFVESAAAPQIRFVNGEMVLDEESQFYDRAGPAAQDEDSMVVVDEADSTRFSNSNSFMKKAGSRGSRWTADETELFYWCLSAFGEDYENIARYLGRTPLQCKNKTKSEDRRGNEQRITLAIKTRIPLDLEEFGRITGRDFSGPPPEIRAPVAPSRAENEEQAPVTSSVKAKATSTTPSTTPRKDRKLTSHAEEEIMTLEEYERDRDDD</sequence>
<dbReference type="EMBL" id="CAJMWT010008210">
    <property type="protein sequence ID" value="CAE6531519.1"/>
    <property type="molecule type" value="Genomic_DNA"/>
</dbReference>
<dbReference type="GO" id="GO:0000126">
    <property type="term" value="C:transcription factor TFIIIB complex"/>
    <property type="evidence" value="ECO:0007669"/>
    <property type="project" value="TreeGrafter"/>
</dbReference>
<protein>
    <recommendedName>
        <fullName evidence="2">SANT domain-containing protein</fullName>
    </recommendedName>
</protein>
<dbReference type="Pfam" id="PF15963">
    <property type="entry name" value="Myb_DNA-bind_7"/>
    <property type="match status" value="1"/>
</dbReference>
<dbReference type="GO" id="GO:0070898">
    <property type="term" value="P:RNA polymerase III preinitiation complex assembly"/>
    <property type="evidence" value="ECO:0007669"/>
    <property type="project" value="TreeGrafter"/>
</dbReference>
<feature type="region of interest" description="Disordered" evidence="1">
    <location>
        <begin position="261"/>
        <end position="395"/>
    </location>
</feature>
<feature type="region of interest" description="Disordered" evidence="1">
    <location>
        <begin position="121"/>
        <end position="203"/>
    </location>
</feature>
<dbReference type="InterPro" id="IPR017884">
    <property type="entry name" value="SANT_dom"/>
</dbReference>
<dbReference type="AlphaFoldDB" id="A0A8H3HSC3"/>
<feature type="compositionally biased region" description="Basic residues" evidence="1">
    <location>
        <begin position="346"/>
        <end position="358"/>
    </location>
</feature>
<feature type="region of interest" description="Disordered" evidence="1">
    <location>
        <begin position="637"/>
        <end position="710"/>
    </location>
</feature>
<name>A0A8H3HSC3_9AGAM</name>
<dbReference type="InterPro" id="IPR001005">
    <property type="entry name" value="SANT/Myb"/>
</dbReference>
<evidence type="ECO:0000313" key="4">
    <source>
        <dbReference type="Proteomes" id="UP000663843"/>
    </source>
</evidence>
<reference evidence="3" key="1">
    <citation type="submission" date="2021-01" db="EMBL/GenBank/DDBJ databases">
        <authorList>
            <person name="Kaushik A."/>
        </authorList>
    </citation>
    <scope>NUCLEOTIDE SEQUENCE</scope>
    <source>
        <strain evidence="3">AG2-2IIIB</strain>
    </source>
</reference>
<dbReference type="PANTHER" id="PTHR22929">
    <property type="entry name" value="RNA POLYMERASE III TRANSCRIPTION INITIATION FACTOR B"/>
    <property type="match status" value="1"/>
</dbReference>
<dbReference type="PROSITE" id="PS51293">
    <property type="entry name" value="SANT"/>
    <property type="match status" value="1"/>
</dbReference>
<feature type="region of interest" description="Disordered" evidence="1">
    <location>
        <begin position="1"/>
        <end position="95"/>
    </location>
</feature>
<dbReference type="Gene3D" id="1.10.10.60">
    <property type="entry name" value="Homeodomain-like"/>
    <property type="match status" value="1"/>
</dbReference>
<dbReference type="Proteomes" id="UP000663843">
    <property type="component" value="Unassembled WGS sequence"/>
</dbReference>
<dbReference type="InterPro" id="IPR039467">
    <property type="entry name" value="TFIIIB_B''_Myb"/>
</dbReference>